<feature type="domain" description="Histidine kinase/HSP90-like ATPase" evidence="9">
    <location>
        <begin position="161"/>
        <end position="246"/>
    </location>
</feature>
<proteinExistence type="predicted"/>
<dbReference type="Proteomes" id="UP000031167">
    <property type="component" value="Unassembled WGS sequence"/>
</dbReference>
<keyword evidence="7" id="KW-0067">ATP-binding</keyword>
<evidence type="ECO:0000256" key="5">
    <source>
        <dbReference type="ARBA" id="ARBA00022741"/>
    </source>
</evidence>
<name>A0A0B4D260_9FLAO</name>
<evidence type="ECO:0000259" key="10">
    <source>
        <dbReference type="Pfam" id="PF07730"/>
    </source>
</evidence>
<evidence type="ECO:0000256" key="3">
    <source>
        <dbReference type="ARBA" id="ARBA00022553"/>
    </source>
</evidence>
<keyword evidence="4" id="KW-0808">Transferase</keyword>
<evidence type="ECO:0000259" key="9">
    <source>
        <dbReference type="Pfam" id="PF02518"/>
    </source>
</evidence>
<comment type="catalytic activity">
    <reaction evidence="1">
        <text>ATP + protein L-histidine = ADP + protein N-phospho-L-histidine.</text>
        <dbReference type="EC" id="2.7.13.3"/>
    </reaction>
</comment>
<keyword evidence="8" id="KW-0902">Two-component regulatory system</keyword>
<dbReference type="InterPro" id="IPR011712">
    <property type="entry name" value="Sig_transdc_His_kin_sub3_dim/P"/>
</dbReference>
<dbReference type="InterPro" id="IPR003594">
    <property type="entry name" value="HATPase_dom"/>
</dbReference>
<feature type="domain" description="Signal transduction histidine kinase subgroup 3 dimerisation and phosphoacceptor" evidence="10">
    <location>
        <begin position="51"/>
        <end position="115"/>
    </location>
</feature>
<gene>
    <name evidence="11" type="ORF">RM51_11000</name>
</gene>
<evidence type="ECO:0000256" key="4">
    <source>
        <dbReference type="ARBA" id="ARBA00022679"/>
    </source>
</evidence>
<dbReference type="EMBL" id="JWTA01000008">
    <property type="protein sequence ID" value="KIC62712.1"/>
    <property type="molecule type" value="Genomic_DNA"/>
</dbReference>
<dbReference type="Gene3D" id="1.20.5.1930">
    <property type="match status" value="1"/>
</dbReference>
<comment type="caution">
    <text evidence="11">The sequence shown here is derived from an EMBL/GenBank/DDBJ whole genome shotgun (WGS) entry which is preliminary data.</text>
</comment>
<dbReference type="EC" id="2.7.13.3" evidence="2"/>
<dbReference type="InterPro" id="IPR036890">
    <property type="entry name" value="HATPase_C_sf"/>
</dbReference>
<reference evidence="11 12" key="1">
    <citation type="submission" date="2014-12" db="EMBL/GenBank/DDBJ databases">
        <title>Genome sequencing of Chryseobacterium taiwanense TPW19.</title>
        <authorList>
            <person name="Tan P.W."/>
            <person name="Chan K.-G."/>
        </authorList>
    </citation>
    <scope>NUCLEOTIDE SEQUENCE [LARGE SCALE GENOMIC DNA]</scope>
    <source>
        <strain evidence="11 12">TPW19</strain>
    </source>
</reference>
<dbReference type="PANTHER" id="PTHR24421">
    <property type="entry name" value="NITRATE/NITRITE SENSOR PROTEIN NARX-RELATED"/>
    <property type="match status" value="1"/>
</dbReference>
<dbReference type="Pfam" id="PF07730">
    <property type="entry name" value="HisKA_3"/>
    <property type="match status" value="1"/>
</dbReference>
<dbReference type="STRING" id="363331.RM51_11000"/>
<evidence type="ECO:0000256" key="2">
    <source>
        <dbReference type="ARBA" id="ARBA00012438"/>
    </source>
</evidence>
<dbReference type="Pfam" id="PF02518">
    <property type="entry name" value="HATPase_c"/>
    <property type="match status" value="1"/>
</dbReference>
<dbReference type="GO" id="GO:0000155">
    <property type="term" value="F:phosphorelay sensor kinase activity"/>
    <property type="evidence" value="ECO:0007669"/>
    <property type="project" value="InterPro"/>
</dbReference>
<evidence type="ECO:0000256" key="6">
    <source>
        <dbReference type="ARBA" id="ARBA00022777"/>
    </source>
</evidence>
<protein>
    <recommendedName>
        <fullName evidence="2">histidine kinase</fullName>
        <ecNumber evidence="2">2.7.13.3</ecNumber>
    </recommendedName>
</protein>
<evidence type="ECO:0000313" key="11">
    <source>
        <dbReference type="EMBL" id="KIC62712.1"/>
    </source>
</evidence>
<keyword evidence="3" id="KW-0597">Phosphoprotein</keyword>
<dbReference type="GO" id="GO:0005524">
    <property type="term" value="F:ATP binding"/>
    <property type="evidence" value="ECO:0007669"/>
    <property type="project" value="UniProtKB-KW"/>
</dbReference>
<evidence type="ECO:0000313" key="12">
    <source>
        <dbReference type="Proteomes" id="UP000031167"/>
    </source>
</evidence>
<dbReference type="PANTHER" id="PTHR24421:SF10">
    <property type="entry name" value="NITRATE_NITRITE SENSOR PROTEIN NARQ"/>
    <property type="match status" value="1"/>
</dbReference>
<evidence type="ECO:0000256" key="1">
    <source>
        <dbReference type="ARBA" id="ARBA00000085"/>
    </source>
</evidence>
<dbReference type="GO" id="GO:0046983">
    <property type="term" value="F:protein dimerization activity"/>
    <property type="evidence" value="ECO:0007669"/>
    <property type="project" value="InterPro"/>
</dbReference>
<keyword evidence="5" id="KW-0547">Nucleotide-binding</keyword>
<dbReference type="AlphaFoldDB" id="A0A0B4D260"/>
<organism evidence="11 12">
    <name type="scientific">Chryseobacterium taiwanense</name>
    <dbReference type="NCBI Taxonomy" id="363331"/>
    <lineage>
        <taxon>Bacteria</taxon>
        <taxon>Pseudomonadati</taxon>
        <taxon>Bacteroidota</taxon>
        <taxon>Flavobacteriia</taxon>
        <taxon>Flavobacteriales</taxon>
        <taxon>Weeksellaceae</taxon>
        <taxon>Chryseobacterium group</taxon>
        <taxon>Chryseobacterium</taxon>
    </lineage>
</organism>
<keyword evidence="6" id="KW-0418">Kinase</keyword>
<keyword evidence="12" id="KW-1185">Reference proteome</keyword>
<sequence length="247" mass="28516">MSGLFMLTTFILAVFFKYRKNLIEFKLKTQEMELVHQKDLLNTIVSSQEKERHRIGMDLHDEIGANLSAIKLLLTNHFDRANQKDLKDLSKQIMSLFDQLIDKTRLISHDLSPSVKGAYGFSDAVLNFADQINQSENSVKIHMTFSDDLAETYLQNMSALLVYRIVLELINNSFKHARANNISVIFNYRESFLLIDYYDDGIGLKKSDLKIKKGIGFRNIESRLFYLNGTYEIIDNLKGTHVQIKIP</sequence>
<dbReference type="Gene3D" id="3.30.565.10">
    <property type="entry name" value="Histidine kinase-like ATPase, C-terminal domain"/>
    <property type="match status" value="1"/>
</dbReference>
<dbReference type="SUPFAM" id="SSF55874">
    <property type="entry name" value="ATPase domain of HSP90 chaperone/DNA topoisomerase II/histidine kinase"/>
    <property type="match status" value="1"/>
</dbReference>
<dbReference type="InterPro" id="IPR050482">
    <property type="entry name" value="Sensor_HK_TwoCompSys"/>
</dbReference>
<dbReference type="GO" id="GO:0016020">
    <property type="term" value="C:membrane"/>
    <property type="evidence" value="ECO:0007669"/>
    <property type="project" value="InterPro"/>
</dbReference>
<evidence type="ECO:0000256" key="7">
    <source>
        <dbReference type="ARBA" id="ARBA00022840"/>
    </source>
</evidence>
<evidence type="ECO:0000256" key="8">
    <source>
        <dbReference type="ARBA" id="ARBA00023012"/>
    </source>
</evidence>
<accession>A0A0B4D260</accession>